<dbReference type="PROSITE" id="PS50928">
    <property type="entry name" value="ABC_TM1"/>
    <property type="match status" value="1"/>
</dbReference>
<keyword evidence="12" id="KW-1185">Reference proteome</keyword>
<keyword evidence="8 9" id="KW-0472">Membrane</keyword>
<dbReference type="InterPro" id="IPR043429">
    <property type="entry name" value="ArtM/GltK/GlnP/TcyL/YhdX-like"/>
</dbReference>
<proteinExistence type="inferred from homology"/>
<evidence type="ECO:0000256" key="9">
    <source>
        <dbReference type="RuleBase" id="RU363032"/>
    </source>
</evidence>
<keyword evidence="3 9" id="KW-0813">Transport</keyword>
<dbReference type="InterPro" id="IPR010065">
    <property type="entry name" value="AA_ABC_transptr_permease_3TM"/>
</dbReference>
<keyword evidence="7 9" id="KW-1133">Transmembrane helix</keyword>
<dbReference type="GO" id="GO:0006865">
    <property type="term" value="P:amino acid transport"/>
    <property type="evidence" value="ECO:0007669"/>
    <property type="project" value="UniProtKB-KW"/>
</dbReference>
<dbReference type="eggNOG" id="COG0765">
    <property type="taxonomic scope" value="Bacteria"/>
</dbReference>
<dbReference type="Proteomes" id="UP000030147">
    <property type="component" value="Unassembled WGS sequence"/>
</dbReference>
<feature type="transmembrane region" description="Helical" evidence="9">
    <location>
        <begin position="156"/>
        <end position="176"/>
    </location>
</feature>
<reference evidence="11 12" key="1">
    <citation type="journal article" date="2015" name="Stand. Genomic Sci.">
        <title>High quality draft genome sequence of the moderately halophilic bacterium Pontibacillus yanchengensis Y32(T) and comparison among Pontibacillus genomes.</title>
        <authorList>
            <person name="Huang J."/>
            <person name="Qiao Z.X."/>
            <person name="Tang J.W."/>
            <person name="Wang G."/>
        </authorList>
    </citation>
    <scope>NUCLEOTIDE SEQUENCE [LARGE SCALE GENOMIC DNA]</scope>
    <source>
        <strain evidence="11 12">Y32</strain>
    </source>
</reference>
<dbReference type="InterPro" id="IPR035906">
    <property type="entry name" value="MetI-like_sf"/>
</dbReference>
<accession>A0A0A2TXR1</accession>
<dbReference type="PANTHER" id="PTHR30614:SF20">
    <property type="entry name" value="GLUTAMINE TRANSPORT SYSTEM PERMEASE PROTEIN GLNP"/>
    <property type="match status" value="1"/>
</dbReference>
<dbReference type="Gene3D" id="1.10.3720.10">
    <property type="entry name" value="MetI-like"/>
    <property type="match status" value="1"/>
</dbReference>
<dbReference type="NCBIfam" id="TIGR01726">
    <property type="entry name" value="HEQRo_perm_3TM"/>
    <property type="match status" value="1"/>
</dbReference>
<name>A0A0A2TXR1_9BACI</name>
<evidence type="ECO:0000256" key="3">
    <source>
        <dbReference type="ARBA" id="ARBA00022448"/>
    </source>
</evidence>
<evidence type="ECO:0000256" key="7">
    <source>
        <dbReference type="ARBA" id="ARBA00022989"/>
    </source>
</evidence>
<evidence type="ECO:0000313" key="12">
    <source>
        <dbReference type="Proteomes" id="UP000030147"/>
    </source>
</evidence>
<dbReference type="EMBL" id="AVBF01000005">
    <property type="protein sequence ID" value="KGP74060.1"/>
    <property type="molecule type" value="Genomic_DNA"/>
</dbReference>
<dbReference type="GO" id="GO:0043190">
    <property type="term" value="C:ATP-binding cassette (ABC) transporter complex"/>
    <property type="evidence" value="ECO:0007669"/>
    <property type="project" value="InterPro"/>
</dbReference>
<keyword evidence="6" id="KW-0029">Amino-acid transport</keyword>
<dbReference type="STRING" id="1385514.N782_17110"/>
<keyword evidence="4" id="KW-1003">Cell membrane</keyword>
<dbReference type="CDD" id="cd06261">
    <property type="entry name" value="TM_PBP2"/>
    <property type="match status" value="1"/>
</dbReference>
<dbReference type="AlphaFoldDB" id="A0A0A2TXR1"/>
<feature type="transmembrane region" description="Helical" evidence="9">
    <location>
        <begin position="20"/>
        <end position="43"/>
    </location>
</feature>
<evidence type="ECO:0000256" key="6">
    <source>
        <dbReference type="ARBA" id="ARBA00022970"/>
    </source>
</evidence>
<evidence type="ECO:0000256" key="1">
    <source>
        <dbReference type="ARBA" id="ARBA00004651"/>
    </source>
</evidence>
<evidence type="ECO:0000256" key="5">
    <source>
        <dbReference type="ARBA" id="ARBA00022692"/>
    </source>
</evidence>
<evidence type="ECO:0000256" key="4">
    <source>
        <dbReference type="ARBA" id="ARBA00022475"/>
    </source>
</evidence>
<comment type="subcellular location">
    <subcellularLocation>
        <location evidence="1 9">Cell membrane</location>
        <topology evidence="1 9">Multi-pass membrane protein</topology>
    </subcellularLocation>
</comment>
<dbReference type="SUPFAM" id="SSF161098">
    <property type="entry name" value="MetI-like"/>
    <property type="match status" value="1"/>
</dbReference>
<organism evidence="11 12">
    <name type="scientific">Pontibacillus yanchengensis Y32</name>
    <dbReference type="NCBI Taxonomy" id="1385514"/>
    <lineage>
        <taxon>Bacteria</taxon>
        <taxon>Bacillati</taxon>
        <taxon>Bacillota</taxon>
        <taxon>Bacilli</taxon>
        <taxon>Bacillales</taxon>
        <taxon>Bacillaceae</taxon>
        <taxon>Pontibacillus</taxon>
    </lineage>
</organism>
<dbReference type="PANTHER" id="PTHR30614">
    <property type="entry name" value="MEMBRANE COMPONENT OF AMINO ACID ABC TRANSPORTER"/>
    <property type="match status" value="1"/>
</dbReference>
<evidence type="ECO:0000256" key="2">
    <source>
        <dbReference type="ARBA" id="ARBA00010072"/>
    </source>
</evidence>
<feature type="transmembrane region" description="Helical" evidence="9">
    <location>
        <begin position="188"/>
        <end position="210"/>
    </location>
</feature>
<gene>
    <name evidence="11" type="ORF">N782_17110</name>
</gene>
<keyword evidence="5 9" id="KW-0812">Transmembrane</keyword>
<dbReference type="GO" id="GO:0022857">
    <property type="term" value="F:transmembrane transporter activity"/>
    <property type="evidence" value="ECO:0007669"/>
    <property type="project" value="InterPro"/>
</dbReference>
<dbReference type="InterPro" id="IPR000515">
    <property type="entry name" value="MetI-like"/>
</dbReference>
<dbReference type="Pfam" id="PF00528">
    <property type="entry name" value="BPD_transp_1"/>
    <property type="match status" value="1"/>
</dbReference>
<feature type="domain" description="ABC transmembrane type-1" evidence="10">
    <location>
        <begin position="20"/>
        <end position="210"/>
    </location>
</feature>
<comment type="caution">
    <text evidence="11">The sequence shown here is derived from an EMBL/GenBank/DDBJ whole genome shotgun (WGS) entry which is preliminary data.</text>
</comment>
<protein>
    <submittedName>
        <fullName evidence="11">Nickel transporter</fullName>
    </submittedName>
</protein>
<sequence>MEAIQESHYYNSLPFLLKGLRWTAFITFAGLFIGFILGAIFGLGRLSKSKIISTLSTVYVEVVRGTPMLAQILFIYAGLTKGIIGFNIDAVTASITAIAINAGAYIAEIVRGAVYSIEKGQHEAGRAMGLTQRQTMRYIIWPQAFKRMIPPLGNQFVISLKDTSLLSVIAIPEIVYQGKQYYNITYSPFQTLVMVCLLYLVITIPTSLYLRRLERKLDV</sequence>
<evidence type="ECO:0000256" key="8">
    <source>
        <dbReference type="ARBA" id="ARBA00023136"/>
    </source>
</evidence>
<evidence type="ECO:0000313" key="11">
    <source>
        <dbReference type="EMBL" id="KGP74060.1"/>
    </source>
</evidence>
<dbReference type="FunFam" id="1.10.3720.10:FF:000033">
    <property type="entry name" value="Polar amino acid ABC transporter permease"/>
    <property type="match status" value="1"/>
</dbReference>
<comment type="similarity">
    <text evidence="2">Belongs to the binding-protein-dependent transport system permease family. HisMQ subfamily.</text>
</comment>
<evidence type="ECO:0000259" key="10">
    <source>
        <dbReference type="PROSITE" id="PS50928"/>
    </source>
</evidence>